<dbReference type="Gene3D" id="1.10.8.10">
    <property type="entry name" value="DNA helicase RuvA subunit, C-terminal domain"/>
    <property type="match status" value="1"/>
</dbReference>
<feature type="compositionally biased region" description="Gly residues" evidence="1">
    <location>
        <begin position="638"/>
        <end position="648"/>
    </location>
</feature>
<dbReference type="GO" id="GO:0043130">
    <property type="term" value="F:ubiquitin binding"/>
    <property type="evidence" value="ECO:0007669"/>
    <property type="project" value="TreeGrafter"/>
</dbReference>
<dbReference type="Proteomes" id="UP001295794">
    <property type="component" value="Unassembled WGS sequence"/>
</dbReference>
<evidence type="ECO:0000256" key="1">
    <source>
        <dbReference type="SAM" id="MobiDB-lite"/>
    </source>
</evidence>
<feature type="region of interest" description="Disordered" evidence="1">
    <location>
        <begin position="485"/>
        <end position="596"/>
    </location>
</feature>
<feature type="region of interest" description="Disordered" evidence="1">
    <location>
        <begin position="610"/>
        <end position="692"/>
    </location>
</feature>
<protein>
    <recommendedName>
        <fullName evidence="4">CUE domain-containing protein</fullName>
    </recommendedName>
</protein>
<feature type="compositionally biased region" description="Acidic residues" evidence="1">
    <location>
        <begin position="488"/>
        <end position="498"/>
    </location>
</feature>
<accession>A0AAD2HIF9</accession>
<sequence>KRHAVTMVAPLPPYPPAAVQKALSPAQLSTIRHNILAAVSATTALPASKRDTPATRTFIETYAKEQARAALDGLIWEAPISSDDRLIRKRVLALAATLPESLDLRTLIDLAIIYSRSNRTAMCDILDRGLRKISLSVESELLPALTSLLVVSEGLYVLRKTAYCVEAFLRVCPKDVLRFFRRSKEFVVSLATAYDAGLSSLAHSYGGLDMSDTREMDEWERIWIATKVSLVDAFHIILRSQLDDMAASEGAVLALEADRTFNIIFALLELPSGSQSQSTTPFLDQSLLADYQQTYNLSKTLAAALRNAAEKDVRLDLLESTLQSYGDPGQGNAGALKLILRSSGVPPGVDNLGKSRSEGKGKGKAPAPAPVLPEEDPQLQRNIAQVLDILPEQSPDYVRALLLHSSYSEPEKVIDALFEGTAPPMDQLTRREDDDLATYVRSNVFDEEEMDADRLRVGKKTEDETNVLRDRSFIDRMKAEILRRAEEISDEEDEDEEPATQVAKGKKKEVDDGEELDSHSAQVKVGGDGEESGDEDDAQDSDDERPTEKLAPETVCELAYIRDPKLFDRDAATRRSKARADLQKQTGWSHEQLEGWRTMLERDPKKDKILAKHEFAGNQNRIPEAMLQPQSSRNSHSGGRGRGRGAPGRGSAPNADGSARERAWKDKNKASRGNHNRKRGHDKKMARAGPAL</sequence>
<evidence type="ECO:0000313" key="3">
    <source>
        <dbReference type="Proteomes" id="UP001295794"/>
    </source>
</evidence>
<dbReference type="AlphaFoldDB" id="A0AAD2HIF9"/>
<proteinExistence type="predicted"/>
<reference evidence="2" key="1">
    <citation type="submission" date="2023-11" db="EMBL/GenBank/DDBJ databases">
        <authorList>
            <person name="De Vega J J."/>
            <person name="De Vega J J."/>
        </authorList>
    </citation>
    <scope>NUCLEOTIDE SEQUENCE</scope>
</reference>
<organism evidence="2 3">
    <name type="scientific">Mycena citricolor</name>
    <dbReference type="NCBI Taxonomy" id="2018698"/>
    <lineage>
        <taxon>Eukaryota</taxon>
        <taxon>Fungi</taxon>
        <taxon>Dikarya</taxon>
        <taxon>Basidiomycota</taxon>
        <taxon>Agaricomycotina</taxon>
        <taxon>Agaricomycetes</taxon>
        <taxon>Agaricomycetidae</taxon>
        <taxon>Agaricales</taxon>
        <taxon>Marasmiineae</taxon>
        <taxon>Mycenaceae</taxon>
        <taxon>Mycena</taxon>
    </lineage>
</organism>
<feature type="region of interest" description="Disordered" evidence="1">
    <location>
        <begin position="347"/>
        <end position="375"/>
    </location>
</feature>
<dbReference type="InterPro" id="IPR052586">
    <property type="entry name" value="ASCC2"/>
</dbReference>
<name>A0AAD2HIF9_9AGAR</name>
<evidence type="ECO:0008006" key="4">
    <source>
        <dbReference type="Google" id="ProtNLM"/>
    </source>
</evidence>
<dbReference type="InterPro" id="IPR041800">
    <property type="entry name" value="ASCC2_CUE"/>
</dbReference>
<comment type="caution">
    <text evidence="2">The sequence shown here is derived from an EMBL/GenBank/DDBJ whole genome shotgun (WGS) entry which is preliminary data.</text>
</comment>
<dbReference type="PANTHER" id="PTHR21494">
    <property type="entry name" value="ACTIVATING SIGNAL COINTEGRATOR 1 COMPLEX SUBUNIT 2 ASC-1 COMPLEX SUBUNIT P100"/>
    <property type="match status" value="1"/>
</dbReference>
<feature type="compositionally biased region" description="Basic residues" evidence="1">
    <location>
        <begin position="670"/>
        <end position="686"/>
    </location>
</feature>
<dbReference type="CDD" id="cd14364">
    <property type="entry name" value="CUE_ASCC2"/>
    <property type="match status" value="1"/>
</dbReference>
<gene>
    <name evidence="2" type="ORF">MYCIT1_LOCUS21994</name>
</gene>
<dbReference type="EMBL" id="CAVNYO010000403">
    <property type="protein sequence ID" value="CAK5274697.1"/>
    <property type="molecule type" value="Genomic_DNA"/>
</dbReference>
<feature type="compositionally biased region" description="Basic and acidic residues" evidence="1">
    <location>
        <begin position="560"/>
        <end position="582"/>
    </location>
</feature>
<keyword evidence="3" id="KW-1185">Reference proteome</keyword>
<dbReference type="PANTHER" id="PTHR21494:SF0">
    <property type="entry name" value="ACTIVATING SIGNAL COINTEGRATOR 1 COMPLEX SUBUNIT 2"/>
    <property type="match status" value="1"/>
</dbReference>
<feature type="compositionally biased region" description="Acidic residues" evidence="1">
    <location>
        <begin position="528"/>
        <end position="543"/>
    </location>
</feature>
<feature type="non-terminal residue" evidence="2">
    <location>
        <position position="1"/>
    </location>
</feature>
<evidence type="ECO:0000313" key="2">
    <source>
        <dbReference type="EMBL" id="CAK5274697.1"/>
    </source>
</evidence>
<feature type="compositionally biased region" description="Basic and acidic residues" evidence="1">
    <location>
        <begin position="658"/>
        <end position="669"/>
    </location>
</feature>